<comment type="caution">
    <text evidence="1">The sequence shown here is derived from an EMBL/GenBank/DDBJ whole genome shotgun (WGS) entry which is preliminary data.</text>
</comment>
<evidence type="ECO:0000313" key="1">
    <source>
        <dbReference type="EMBL" id="RKR87800.1"/>
    </source>
</evidence>
<accession>A0A495JFK1</accession>
<dbReference type="AlphaFoldDB" id="A0A495JFK1"/>
<dbReference type="EMBL" id="RBKT01000001">
    <property type="protein sequence ID" value="RKR87800.1"/>
    <property type="molecule type" value="Genomic_DNA"/>
</dbReference>
<dbReference type="Proteomes" id="UP000277671">
    <property type="component" value="Unassembled WGS sequence"/>
</dbReference>
<evidence type="ECO:0000313" key="2">
    <source>
        <dbReference type="Proteomes" id="UP000277671"/>
    </source>
</evidence>
<organism evidence="1 2">
    <name type="scientific">Micromonospora pisi</name>
    <dbReference type="NCBI Taxonomy" id="589240"/>
    <lineage>
        <taxon>Bacteria</taxon>
        <taxon>Bacillati</taxon>
        <taxon>Actinomycetota</taxon>
        <taxon>Actinomycetes</taxon>
        <taxon>Micromonosporales</taxon>
        <taxon>Micromonosporaceae</taxon>
        <taxon>Micromonospora</taxon>
    </lineage>
</organism>
<gene>
    <name evidence="1" type="ORF">BDK92_2099</name>
</gene>
<proteinExistence type="predicted"/>
<keyword evidence="2" id="KW-1185">Reference proteome</keyword>
<sequence length="38" mass="3917">MVTAVGHAEGRPLVCLAAPAVAPQVKLTELAETVVRAF</sequence>
<protein>
    <submittedName>
        <fullName evidence="1">Uncharacterized protein</fullName>
    </submittedName>
</protein>
<name>A0A495JFK1_9ACTN</name>
<reference evidence="1 2" key="1">
    <citation type="submission" date="2018-10" db="EMBL/GenBank/DDBJ databases">
        <title>Sequencing the genomes of 1000 actinobacteria strains.</title>
        <authorList>
            <person name="Klenk H.-P."/>
        </authorList>
    </citation>
    <scope>NUCLEOTIDE SEQUENCE [LARGE SCALE GENOMIC DNA]</scope>
    <source>
        <strain evidence="1 2">DSM 45175</strain>
    </source>
</reference>